<reference evidence="14" key="1">
    <citation type="submission" date="2022-05" db="EMBL/GenBank/DDBJ databases">
        <authorList>
            <person name="Sun X."/>
        </authorList>
    </citation>
    <scope>NUCLEOTIDE SEQUENCE</scope>
    <source>
        <strain evidence="14">Ai-910</strain>
    </source>
</reference>
<dbReference type="RefSeq" id="WP_250723132.1">
    <property type="nucleotide sequence ID" value="NZ_CP098400.1"/>
</dbReference>
<feature type="binding site" evidence="9">
    <location>
        <position position="153"/>
    </location>
    <ligand>
        <name>Zn(2+)</name>
        <dbReference type="ChEBI" id="CHEBI:29105"/>
    </ligand>
</feature>
<feature type="binding site" evidence="9">
    <location>
        <position position="182"/>
    </location>
    <ligand>
        <name>Zn(2+)</name>
        <dbReference type="ChEBI" id="CHEBI:29105"/>
    </ligand>
</feature>
<dbReference type="GO" id="GO:0071897">
    <property type="term" value="P:DNA biosynthetic process"/>
    <property type="evidence" value="ECO:0007669"/>
    <property type="project" value="UniProtKB-KW"/>
</dbReference>
<keyword evidence="9" id="KW-0862">Zinc</keyword>
<name>A0A9J6ZPZ5_9BACT</name>
<evidence type="ECO:0000256" key="11">
    <source>
        <dbReference type="PIRSR" id="PIRSR035805-2"/>
    </source>
</evidence>
<keyword evidence="3 9" id="KW-0963">Cytoplasm</keyword>
<dbReference type="GO" id="GO:0046104">
    <property type="term" value="P:thymidine metabolic process"/>
    <property type="evidence" value="ECO:0007669"/>
    <property type="project" value="TreeGrafter"/>
</dbReference>
<dbReference type="GO" id="GO:0004797">
    <property type="term" value="F:thymidine kinase activity"/>
    <property type="evidence" value="ECO:0007669"/>
    <property type="project" value="UniProtKB-UniRule"/>
</dbReference>
<evidence type="ECO:0000256" key="6">
    <source>
        <dbReference type="ARBA" id="ARBA00022741"/>
    </source>
</evidence>
<comment type="subcellular location">
    <subcellularLocation>
        <location evidence="9">Cytoplasm</location>
    </subcellularLocation>
</comment>
<evidence type="ECO:0000256" key="4">
    <source>
        <dbReference type="ARBA" id="ARBA00022634"/>
    </source>
</evidence>
<feature type="binding site" evidence="9">
    <location>
        <begin position="93"/>
        <end position="96"/>
    </location>
    <ligand>
        <name>ATP</name>
        <dbReference type="ChEBI" id="CHEBI:30616"/>
    </ligand>
</feature>
<dbReference type="InterPro" id="IPR027417">
    <property type="entry name" value="P-loop_NTPase"/>
</dbReference>
<keyword evidence="8 9" id="KW-0067">ATP-binding</keyword>
<dbReference type="NCBIfam" id="NF003296">
    <property type="entry name" value="PRK04296.1-1"/>
    <property type="match status" value="1"/>
</dbReference>
<reference evidence="14" key="2">
    <citation type="submission" date="2022-06" db="EMBL/GenBank/DDBJ databases">
        <title>Xiashengella guii gen. nov. sp. nov., a bacterium isolated form anaerobic digestion tank.</title>
        <authorList>
            <person name="Huang H."/>
        </authorList>
    </citation>
    <scope>NUCLEOTIDE SEQUENCE</scope>
    <source>
        <strain evidence="14">Ai-910</strain>
    </source>
</reference>
<dbReference type="GO" id="GO:0008270">
    <property type="term" value="F:zinc ion binding"/>
    <property type="evidence" value="ECO:0007669"/>
    <property type="project" value="UniProtKB-UniRule"/>
</dbReference>
<evidence type="ECO:0000256" key="7">
    <source>
        <dbReference type="ARBA" id="ARBA00022777"/>
    </source>
</evidence>
<dbReference type="EC" id="2.7.1.21" evidence="2 9"/>
<evidence type="ECO:0000256" key="8">
    <source>
        <dbReference type="ARBA" id="ARBA00022840"/>
    </source>
</evidence>
<dbReference type="InterPro" id="IPR020633">
    <property type="entry name" value="Thymidine_kinase_CS"/>
</dbReference>
<dbReference type="Pfam" id="PF00265">
    <property type="entry name" value="TK"/>
    <property type="match status" value="1"/>
</dbReference>
<dbReference type="SUPFAM" id="SSF57716">
    <property type="entry name" value="Glucocorticoid receptor-like (DNA-binding domain)"/>
    <property type="match status" value="1"/>
</dbReference>
<accession>A0A9J6ZPZ5</accession>
<keyword evidence="6 9" id="KW-0547">Nucleotide-binding</keyword>
<evidence type="ECO:0000256" key="9">
    <source>
        <dbReference type="HAMAP-Rule" id="MF_00124"/>
    </source>
</evidence>
<keyword evidence="15" id="KW-1185">Reference proteome</keyword>
<comment type="similarity">
    <text evidence="1 9 13">Belongs to the thymidine kinase family.</text>
</comment>
<dbReference type="HAMAP" id="MF_00124">
    <property type="entry name" value="Thymidine_kinase"/>
    <property type="match status" value="1"/>
</dbReference>
<evidence type="ECO:0000256" key="12">
    <source>
        <dbReference type="RuleBase" id="RU000544"/>
    </source>
</evidence>
<proteinExistence type="inferred from homology"/>
<evidence type="ECO:0000313" key="15">
    <source>
        <dbReference type="Proteomes" id="UP001056426"/>
    </source>
</evidence>
<feature type="active site" description="Proton acceptor" evidence="9 10">
    <location>
        <position position="94"/>
    </location>
</feature>
<dbReference type="GO" id="GO:0005524">
    <property type="term" value="F:ATP binding"/>
    <property type="evidence" value="ECO:0007669"/>
    <property type="project" value="UniProtKB-UniRule"/>
</dbReference>
<dbReference type="PANTHER" id="PTHR11441">
    <property type="entry name" value="THYMIDINE KINASE"/>
    <property type="match status" value="1"/>
</dbReference>
<evidence type="ECO:0000256" key="2">
    <source>
        <dbReference type="ARBA" id="ARBA00012118"/>
    </source>
</evidence>
<feature type="binding site" evidence="11">
    <location>
        <begin position="170"/>
        <end position="173"/>
    </location>
    <ligand>
        <name>substrate</name>
    </ligand>
</feature>
<dbReference type="AlphaFoldDB" id="A0A9J6ZPZ5"/>
<dbReference type="PANTHER" id="PTHR11441:SF0">
    <property type="entry name" value="THYMIDINE KINASE, CYTOSOLIC"/>
    <property type="match status" value="1"/>
</dbReference>
<feature type="binding site" evidence="9">
    <location>
        <position position="185"/>
    </location>
    <ligand>
        <name>Zn(2+)</name>
        <dbReference type="ChEBI" id="CHEBI:29105"/>
    </ligand>
</feature>
<dbReference type="Proteomes" id="UP001056426">
    <property type="component" value="Chromosome"/>
</dbReference>
<comment type="subunit">
    <text evidence="9">Homotetramer.</text>
</comment>
<evidence type="ECO:0000256" key="13">
    <source>
        <dbReference type="RuleBase" id="RU004165"/>
    </source>
</evidence>
<dbReference type="FunFam" id="3.40.50.300:FF:000384">
    <property type="entry name" value="Thymidine kinase"/>
    <property type="match status" value="1"/>
</dbReference>
<dbReference type="Gene3D" id="3.40.50.300">
    <property type="entry name" value="P-loop containing nucleotide triphosphate hydrolases"/>
    <property type="match status" value="1"/>
</dbReference>
<evidence type="ECO:0000256" key="5">
    <source>
        <dbReference type="ARBA" id="ARBA00022679"/>
    </source>
</evidence>
<keyword evidence="7 9" id="KW-0418">Kinase</keyword>
<dbReference type="PROSITE" id="PS00603">
    <property type="entry name" value="TK_CELLULAR_TYPE"/>
    <property type="match status" value="1"/>
</dbReference>
<dbReference type="EMBL" id="CP098400">
    <property type="protein sequence ID" value="URW79328.1"/>
    <property type="molecule type" value="Genomic_DNA"/>
</dbReference>
<keyword evidence="9" id="KW-0479">Metal-binding</keyword>
<comment type="catalytic activity">
    <reaction evidence="9 12">
        <text>thymidine + ATP = dTMP + ADP + H(+)</text>
        <dbReference type="Rhea" id="RHEA:19129"/>
        <dbReference type="ChEBI" id="CHEBI:15378"/>
        <dbReference type="ChEBI" id="CHEBI:17748"/>
        <dbReference type="ChEBI" id="CHEBI:30616"/>
        <dbReference type="ChEBI" id="CHEBI:63528"/>
        <dbReference type="ChEBI" id="CHEBI:456216"/>
        <dbReference type="EC" id="2.7.1.21"/>
    </reaction>
</comment>
<dbReference type="PIRSF" id="PIRSF035805">
    <property type="entry name" value="TK_cell"/>
    <property type="match status" value="1"/>
</dbReference>
<keyword evidence="4 9" id="KW-0237">DNA synthesis</keyword>
<keyword evidence="5 9" id="KW-0808">Transferase</keyword>
<dbReference type="GO" id="GO:0005829">
    <property type="term" value="C:cytosol"/>
    <property type="evidence" value="ECO:0007669"/>
    <property type="project" value="TreeGrafter"/>
</dbReference>
<feature type="binding site" evidence="9">
    <location>
        <position position="150"/>
    </location>
    <ligand>
        <name>Zn(2+)</name>
        <dbReference type="ChEBI" id="CHEBI:29105"/>
    </ligand>
</feature>
<organism evidence="14 15">
    <name type="scientific">Xiashengella succiniciproducens</name>
    <dbReference type="NCBI Taxonomy" id="2949635"/>
    <lineage>
        <taxon>Bacteria</taxon>
        <taxon>Pseudomonadati</taxon>
        <taxon>Bacteroidota</taxon>
        <taxon>Bacteroidia</taxon>
        <taxon>Marinilabiliales</taxon>
        <taxon>Marinilabiliaceae</taxon>
        <taxon>Xiashengella</taxon>
    </lineage>
</organism>
<dbReference type="Gene3D" id="3.30.60.20">
    <property type="match status" value="1"/>
</dbReference>
<protein>
    <recommendedName>
        <fullName evidence="2 9">Thymidine kinase</fullName>
        <ecNumber evidence="2 9">2.7.1.21</ecNumber>
    </recommendedName>
</protein>
<evidence type="ECO:0000313" key="14">
    <source>
        <dbReference type="EMBL" id="URW79328.1"/>
    </source>
</evidence>
<evidence type="ECO:0000256" key="1">
    <source>
        <dbReference type="ARBA" id="ARBA00007587"/>
    </source>
</evidence>
<dbReference type="KEGG" id="alkq:M9189_10725"/>
<feature type="binding site" evidence="11">
    <location>
        <position position="178"/>
    </location>
    <ligand>
        <name>substrate</name>
    </ligand>
</feature>
<sequence>MFLEQRSDRSRSRGWIEVIAGSMFSGKTEELMRRLRRARIAQQKVEIFKPIIDRRYSDTEVVSHDSNAIRCTPVESSGNILLLSSDTDVVGIDEAQFFDNGLVDVCTTLASYGVRVIVAGLDMDYTGKPFGPVPYLMACAEYVSKVHAICVNCGDLANFSYRRSGGTRLVELGASDTYQAVCRSCYDQLRANESK</sequence>
<gene>
    <name evidence="9" type="primary">tdk</name>
    <name evidence="14" type="ORF">M9189_10725</name>
</gene>
<evidence type="ECO:0000256" key="10">
    <source>
        <dbReference type="PIRSR" id="PIRSR035805-1"/>
    </source>
</evidence>
<dbReference type="InterPro" id="IPR001267">
    <property type="entry name" value="Thymidine_kinase"/>
</dbReference>
<dbReference type="SUPFAM" id="SSF52540">
    <property type="entry name" value="P-loop containing nucleoside triphosphate hydrolases"/>
    <property type="match status" value="1"/>
</dbReference>
<evidence type="ECO:0000256" key="3">
    <source>
        <dbReference type="ARBA" id="ARBA00022490"/>
    </source>
</evidence>
<feature type="binding site" evidence="9">
    <location>
        <begin position="21"/>
        <end position="28"/>
    </location>
    <ligand>
        <name>ATP</name>
        <dbReference type="ChEBI" id="CHEBI:30616"/>
    </ligand>
</feature>